<evidence type="ECO:0000256" key="6">
    <source>
        <dbReference type="ARBA" id="ARBA00023288"/>
    </source>
</evidence>
<dbReference type="SUPFAM" id="SSF53822">
    <property type="entry name" value="Periplasmic binding protein-like I"/>
    <property type="match status" value="1"/>
</dbReference>
<evidence type="ECO:0000256" key="4">
    <source>
        <dbReference type="ARBA" id="ARBA00022729"/>
    </source>
</evidence>
<comment type="similarity">
    <text evidence="2">Belongs to the BMP lipoprotein family.</text>
</comment>
<evidence type="ECO:0000313" key="9">
    <source>
        <dbReference type="EMBL" id="HJC72893.1"/>
    </source>
</evidence>
<feature type="chain" id="PRO_5039612981" evidence="7">
    <location>
        <begin position="27"/>
        <end position="354"/>
    </location>
</feature>
<dbReference type="Pfam" id="PF02608">
    <property type="entry name" value="Bmp"/>
    <property type="match status" value="1"/>
</dbReference>
<dbReference type="InterPro" id="IPR028082">
    <property type="entry name" value="Peripla_BP_I"/>
</dbReference>
<evidence type="ECO:0000256" key="3">
    <source>
        <dbReference type="ARBA" id="ARBA00022475"/>
    </source>
</evidence>
<evidence type="ECO:0000256" key="7">
    <source>
        <dbReference type="SAM" id="SignalP"/>
    </source>
</evidence>
<reference evidence="9" key="2">
    <citation type="submission" date="2021-04" db="EMBL/GenBank/DDBJ databases">
        <authorList>
            <person name="Gilroy R."/>
        </authorList>
    </citation>
    <scope>NUCLEOTIDE SEQUENCE</scope>
    <source>
        <strain evidence="9">5933</strain>
    </source>
</reference>
<evidence type="ECO:0000256" key="5">
    <source>
        <dbReference type="ARBA" id="ARBA00023136"/>
    </source>
</evidence>
<feature type="domain" description="ABC transporter substrate-binding protein PnrA-like" evidence="8">
    <location>
        <begin position="30"/>
        <end position="303"/>
    </location>
</feature>
<feature type="signal peptide" evidence="7">
    <location>
        <begin position="1"/>
        <end position="26"/>
    </location>
</feature>
<dbReference type="InterPro" id="IPR003760">
    <property type="entry name" value="PnrA-like"/>
</dbReference>
<keyword evidence="5" id="KW-0472">Membrane</keyword>
<evidence type="ECO:0000259" key="8">
    <source>
        <dbReference type="Pfam" id="PF02608"/>
    </source>
</evidence>
<sequence>MKKLLACLLCLLLGVSLLTACQPKMAEIALVMAEGTIDDGTINQEAWAGIAKYCEEKGISNQSFQASENTQTARMDAVSLAVKRGAMLVVCSGASFQDTLVQAAKEFPDVTFLGLDCSIPEGSPKNAVGVTFSEVQAGFLAGYAAVENGWTKLGFFSEKKDSQSILYGYGFVQGAQAYAKAKEMPAQSVEIRYAYADKPGNTPENQAVAKEWFQNGTEAIFAIGYELTNGVIAAAEEFGKQVIGADVNWSDASQNVAISAVKHYSQAVQDLIDLSYNEELTGGSTVQRTAAENGIALTMDDSHLKNFTRKSYDNLVIALADDVSGMAADLVNTPAEDGSIGASGIVLSEVKVIE</sequence>
<evidence type="ECO:0000256" key="1">
    <source>
        <dbReference type="ARBA" id="ARBA00004193"/>
    </source>
</evidence>
<organism evidence="9 10">
    <name type="scientific">Candidatus Ruthenibacterium merdavium</name>
    <dbReference type="NCBI Taxonomy" id="2838752"/>
    <lineage>
        <taxon>Bacteria</taxon>
        <taxon>Bacillati</taxon>
        <taxon>Bacillota</taxon>
        <taxon>Clostridia</taxon>
        <taxon>Eubacteriales</taxon>
        <taxon>Oscillospiraceae</taxon>
        <taxon>Ruthenibacterium</taxon>
    </lineage>
</organism>
<dbReference type="PANTHER" id="PTHR34296">
    <property type="entry name" value="TRANSCRIPTIONAL ACTIVATOR PROTEIN MED"/>
    <property type="match status" value="1"/>
</dbReference>
<keyword evidence="3" id="KW-1003">Cell membrane</keyword>
<protein>
    <submittedName>
        <fullName evidence="9">BMP family ABC transporter substrate-binding protein</fullName>
    </submittedName>
</protein>
<dbReference type="PROSITE" id="PS51257">
    <property type="entry name" value="PROKAR_LIPOPROTEIN"/>
    <property type="match status" value="1"/>
</dbReference>
<dbReference type="Gene3D" id="3.40.50.2300">
    <property type="match status" value="2"/>
</dbReference>
<dbReference type="EMBL" id="DWWA01000046">
    <property type="protein sequence ID" value="HJC72893.1"/>
    <property type="molecule type" value="Genomic_DNA"/>
</dbReference>
<accession>A0A9D2Q6L8</accession>
<dbReference type="AlphaFoldDB" id="A0A9D2Q6L8"/>
<comment type="caution">
    <text evidence="9">The sequence shown here is derived from an EMBL/GenBank/DDBJ whole genome shotgun (WGS) entry which is preliminary data.</text>
</comment>
<evidence type="ECO:0000313" key="10">
    <source>
        <dbReference type="Proteomes" id="UP000823918"/>
    </source>
</evidence>
<keyword evidence="6" id="KW-0449">Lipoprotein</keyword>
<dbReference type="InterPro" id="IPR050957">
    <property type="entry name" value="BMP_lipoprotein"/>
</dbReference>
<dbReference type="PANTHER" id="PTHR34296:SF2">
    <property type="entry name" value="ABC TRANSPORTER GUANOSINE-BINDING PROTEIN NUPN"/>
    <property type="match status" value="1"/>
</dbReference>
<dbReference type="Proteomes" id="UP000823918">
    <property type="component" value="Unassembled WGS sequence"/>
</dbReference>
<evidence type="ECO:0000256" key="2">
    <source>
        <dbReference type="ARBA" id="ARBA00008610"/>
    </source>
</evidence>
<name>A0A9D2Q6L8_9FIRM</name>
<proteinExistence type="inferred from homology"/>
<dbReference type="GO" id="GO:0005886">
    <property type="term" value="C:plasma membrane"/>
    <property type="evidence" value="ECO:0007669"/>
    <property type="project" value="UniProtKB-SubCell"/>
</dbReference>
<keyword evidence="4 7" id="KW-0732">Signal</keyword>
<reference evidence="9" key="1">
    <citation type="journal article" date="2021" name="PeerJ">
        <title>Extensive microbial diversity within the chicken gut microbiome revealed by metagenomics and culture.</title>
        <authorList>
            <person name="Gilroy R."/>
            <person name="Ravi A."/>
            <person name="Getino M."/>
            <person name="Pursley I."/>
            <person name="Horton D.L."/>
            <person name="Alikhan N.F."/>
            <person name="Baker D."/>
            <person name="Gharbi K."/>
            <person name="Hall N."/>
            <person name="Watson M."/>
            <person name="Adriaenssens E.M."/>
            <person name="Foster-Nyarko E."/>
            <person name="Jarju S."/>
            <person name="Secka A."/>
            <person name="Antonio M."/>
            <person name="Oren A."/>
            <person name="Chaudhuri R.R."/>
            <person name="La Ragione R."/>
            <person name="Hildebrand F."/>
            <person name="Pallen M.J."/>
        </authorList>
    </citation>
    <scope>NUCLEOTIDE SEQUENCE</scope>
    <source>
        <strain evidence="9">5933</strain>
    </source>
</reference>
<gene>
    <name evidence="9" type="ORF">H9698_08900</name>
</gene>
<comment type="subcellular location">
    <subcellularLocation>
        <location evidence="1">Cell membrane</location>
        <topology evidence="1">Lipid-anchor</topology>
    </subcellularLocation>
</comment>